<dbReference type="GO" id="GO:0019433">
    <property type="term" value="P:triglyceride catabolic process"/>
    <property type="evidence" value="ECO:0007669"/>
    <property type="project" value="TreeGrafter"/>
</dbReference>
<dbReference type="PANTHER" id="PTHR44169">
    <property type="entry name" value="NADPH-DEPENDENT 1-ACYLDIHYDROXYACETONE PHOSPHATE REDUCTASE"/>
    <property type="match status" value="1"/>
</dbReference>
<evidence type="ECO:0000256" key="1">
    <source>
        <dbReference type="ARBA" id="ARBA00006484"/>
    </source>
</evidence>
<protein>
    <submittedName>
        <fullName evidence="6">Short-chain dehydrogenase/reductase SDR, NAD(P)-binding domain superfamily</fullName>
    </submittedName>
</protein>
<dbReference type="EMBL" id="CP099422">
    <property type="protein sequence ID" value="USW53261.1"/>
    <property type="molecule type" value="Genomic_DNA"/>
</dbReference>
<dbReference type="InterPro" id="IPR020904">
    <property type="entry name" value="Sc_DH/Rdtase_CS"/>
</dbReference>
<dbReference type="GO" id="GO:0004806">
    <property type="term" value="F:triacylglycerol lipase activity"/>
    <property type="evidence" value="ECO:0007669"/>
    <property type="project" value="TreeGrafter"/>
</dbReference>
<dbReference type="GO" id="GO:0005783">
    <property type="term" value="C:endoplasmic reticulum"/>
    <property type="evidence" value="ECO:0007669"/>
    <property type="project" value="TreeGrafter"/>
</dbReference>
<name>A0A9Q9AZ11_9PEZI</name>
<gene>
    <name evidence="6" type="ORF">Slin15195_G065800</name>
</gene>
<keyword evidence="5" id="KW-0812">Transmembrane</keyword>
<dbReference type="InterPro" id="IPR002347">
    <property type="entry name" value="SDR_fam"/>
</dbReference>
<feature type="transmembrane region" description="Helical" evidence="5">
    <location>
        <begin position="257"/>
        <end position="277"/>
    </location>
</feature>
<dbReference type="Pfam" id="PF00106">
    <property type="entry name" value="adh_short"/>
    <property type="match status" value="1"/>
</dbReference>
<dbReference type="PROSITE" id="PS00061">
    <property type="entry name" value="ADH_SHORT"/>
    <property type="match status" value="1"/>
</dbReference>
<dbReference type="OrthoDB" id="2102561at2759"/>
<dbReference type="Proteomes" id="UP001056384">
    <property type="component" value="Chromosome 5"/>
</dbReference>
<evidence type="ECO:0000256" key="4">
    <source>
        <dbReference type="RuleBase" id="RU000363"/>
    </source>
</evidence>
<dbReference type="InterPro" id="IPR036291">
    <property type="entry name" value="NAD(P)-bd_dom_sf"/>
</dbReference>
<organism evidence="6 7">
    <name type="scientific">Septoria linicola</name>
    <dbReference type="NCBI Taxonomy" id="215465"/>
    <lineage>
        <taxon>Eukaryota</taxon>
        <taxon>Fungi</taxon>
        <taxon>Dikarya</taxon>
        <taxon>Ascomycota</taxon>
        <taxon>Pezizomycotina</taxon>
        <taxon>Dothideomycetes</taxon>
        <taxon>Dothideomycetidae</taxon>
        <taxon>Mycosphaerellales</taxon>
        <taxon>Mycosphaerellaceae</taxon>
        <taxon>Septoria</taxon>
    </lineage>
</organism>
<dbReference type="PRINTS" id="PR00081">
    <property type="entry name" value="GDHRDH"/>
</dbReference>
<evidence type="ECO:0000256" key="5">
    <source>
        <dbReference type="SAM" id="Phobius"/>
    </source>
</evidence>
<proteinExistence type="inferred from homology"/>
<dbReference type="AlphaFoldDB" id="A0A9Q9AZ11"/>
<dbReference type="GO" id="GO:0006654">
    <property type="term" value="P:phosphatidic acid biosynthetic process"/>
    <property type="evidence" value="ECO:0007669"/>
    <property type="project" value="TreeGrafter"/>
</dbReference>
<keyword evidence="2" id="KW-0521">NADP</keyword>
<accession>A0A9Q9AZ11</accession>
<comment type="similarity">
    <text evidence="1 4">Belongs to the short-chain dehydrogenases/reductases (SDR) family.</text>
</comment>
<dbReference type="Gene3D" id="3.40.50.720">
    <property type="entry name" value="NAD(P)-binding Rossmann-like Domain"/>
    <property type="match status" value="1"/>
</dbReference>
<dbReference type="PANTHER" id="PTHR44169:SF6">
    <property type="entry name" value="NADPH-DEPENDENT 1-ACYLDIHYDROXYACETONE PHOSPHATE REDUCTASE"/>
    <property type="match status" value="1"/>
</dbReference>
<dbReference type="GO" id="GO:0000140">
    <property type="term" value="F:acylglycerone-phosphate reductase (NADP+) activity"/>
    <property type="evidence" value="ECO:0007669"/>
    <property type="project" value="TreeGrafter"/>
</dbReference>
<keyword evidence="5" id="KW-0472">Membrane</keyword>
<evidence type="ECO:0000313" key="7">
    <source>
        <dbReference type="Proteomes" id="UP001056384"/>
    </source>
</evidence>
<keyword evidence="3" id="KW-0560">Oxidoreductase</keyword>
<reference evidence="6" key="1">
    <citation type="submission" date="2022-06" db="EMBL/GenBank/DDBJ databases">
        <title>Complete genome sequences of two strains of the flax pathogen Septoria linicola.</title>
        <authorList>
            <person name="Lapalu N."/>
            <person name="Simon A."/>
            <person name="Demenou B."/>
            <person name="Paumier D."/>
            <person name="Guillot M.-P."/>
            <person name="Gout L."/>
            <person name="Valade R."/>
        </authorList>
    </citation>
    <scope>NUCLEOTIDE SEQUENCE</scope>
    <source>
        <strain evidence="6">SE15195</strain>
    </source>
</reference>
<dbReference type="GO" id="GO:0005811">
    <property type="term" value="C:lipid droplet"/>
    <property type="evidence" value="ECO:0007669"/>
    <property type="project" value="TreeGrafter"/>
</dbReference>
<sequence>MTTDDTKWALITGAGPGGLGEAEANAFLHRGINVFATSVDIETTKHVSPIPGTNEGFLIQMHLDVTSEKSISHAFDFVQQITNGKLAYLINNAGYGYFTPLLDVDIARAKRQYDVNVWGALAVTRAFYPLLRAAKGIVVNQASVAGLPGFNRPFMGIYSSSKAALLSLNDAMRMELEPFGVKVVALVTSAVKTDFATNARGGKVVEGSLYMPVREEVERAMSDDMTSENGHDRIEVARKLMEVLLGEKTPLYVRNGYMATLIWLLHLLLPVWLLDLMHRSGSGLERLKMLMTNDEAEKQD</sequence>
<dbReference type="PRINTS" id="PR00080">
    <property type="entry name" value="SDRFAMILY"/>
</dbReference>
<evidence type="ECO:0000256" key="3">
    <source>
        <dbReference type="ARBA" id="ARBA00023002"/>
    </source>
</evidence>
<keyword evidence="7" id="KW-1185">Reference proteome</keyword>
<evidence type="ECO:0000313" key="6">
    <source>
        <dbReference type="EMBL" id="USW53261.1"/>
    </source>
</evidence>
<evidence type="ECO:0000256" key="2">
    <source>
        <dbReference type="ARBA" id="ARBA00022857"/>
    </source>
</evidence>
<dbReference type="SUPFAM" id="SSF51735">
    <property type="entry name" value="NAD(P)-binding Rossmann-fold domains"/>
    <property type="match status" value="1"/>
</dbReference>
<keyword evidence="5" id="KW-1133">Transmembrane helix</keyword>